<proteinExistence type="predicted"/>
<dbReference type="EMBL" id="AOIL01000037">
    <property type="protein sequence ID" value="ELY91434.1"/>
    <property type="molecule type" value="Genomic_DNA"/>
</dbReference>
<dbReference type="Proteomes" id="UP000011648">
    <property type="component" value="Unassembled WGS sequence"/>
</dbReference>
<name>L9ZYP1_9EURY</name>
<dbReference type="PATRIC" id="fig|1230458.4.peg.2095"/>
<sequence length="88" mass="9706">MGDIRTTKTIEVEGDYRVTVAEHEDGYEAAVTEVHTGSAITQSLNAIAGSGDPEWSRFVDEPRVTDSKKYVAVGKAIEEFLEEDDDEQ</sequence>
<dbReference type="STRING" id="1230458.C484_10416"/>
<organism evidence="1 2">
    <name type="scientific">Natrialba taiwanensis DSM 12281</name>
    <dbReference type="NCBI Taxonomy" id="1230458"/>
    <lineage>
        <taxon>Archaea</taxon>
        <taxon>Methanobacteriati</taxon>
        <taxon>Methanobacteriota</taxon>
        <taxon>Stenosarchaea group</taxon>
        <taxon>Halobacteria</taxon>
        <taxon>Halobacteriales</taxon>
        <taxon>Natrialbaceae</taxon>
        <taxon>Natrialba</taxon>
    </lineage>
</organism>
<comment type="caution">
    <text evidence="1">The sequence shown here is derived from an EMBL/GenBank/DDBJ whole genome shotgun (WGS) entry which is preliminary data.</text>
</comment>
<dbReference type="RefSeq" id="WP_006825836.1">
    <property type="nucleotide sequence ID" value="NZ_AOIL01000037.1"/>
</dbReference>
<evidence type="ECO:0000313" key="2">
    <source>
        <dbReference type="Proteomes" id="UP000011648"/>
    </source>
</evidence>
<protein>
    <submittedName>
        <fullName evidence="1">Uncharacterized protein</fullName>
    </submittedName>
</protein>
<dbReference type="AlphaFoldDB" id="L9ZYP1"/>
<keyword evidence="2" id="KW-1185">Reference proteome</keyword>
<accession>L9ZYP1</accession>
<evidence type="ECO:0000313" key="1">
    <source>
        <dbReference type="EMBL" id="ELY91434.1"/>
    </source>
</evidence>
<gene>
    <name evidence="1" type="ORF">C484_10416</name>
</gene>
<reference evidence="1 2" key="1">
    <citation type="journal article" date="2014" name="PLoS Genet.">
        <title>Phylogenetically driven sequencing of extremely halophilic archaea reveals strategies for static and dynamic osmo-response.</title>
        <authorList>
            <person name="Becker E.A."/>
            <person name="Seitzer P.M."/>
            <person name="Tritt A."/>
            <person name="Larsen D."/>
            <person name="Krusor M."/>
            <person name="Yao A.I."/>
            <person name="Wu D."/>
            <person name="Madern D."/>
            <person name="Eisen J.A."/>
            <person name="Darling A.E."/>
            <person name="Facciotti M.T."/>
        </authorList>
    </citation>
    <scope>NUCLEOTIDE SEQUENCE [LARGE SCALE GENOMIC DNA]</scope>
    <source>
        <strain evidence="1 2">DSM 12281</strain>
    </source>
</reference>